<protein>
    <submittedName>
        <fullName evidence="1">Uncharacterized protein</fullName>
    </submittedName>
</protein>
<evidence type="ECO:0000313" key="1">
    <source>
        <dbReference type="EMBL" id="KAF2400565.1"/>
    </source>
</evidence>
<organism evidence="1 2">
    <name type="scientific">Trichodelitschia bisporula</name>
    <dbReference type="NCBI Taxonomy" id="703511"/>
    <lineage>
        <taxon>Eukaryota</taxon>
        <taxon>Fungi</taxon>
        <taxon>Dikarya</taxon>
        <taxon>Ascomycota</taxon>
        <taxon>Pezizomycotina</taxon>
        <taxon>Dothideomycetes</taxon>
        <taxon>Dothideomycetes incertae sedis</taxon>
        <taxon>Phaeotrichales</taxon>
        <taxon>Phaeotrichaceae</taxon>
        <taxon>Trichodelitschia</taxon>
    </lineage>
</organism>
<dbReference type="AlphaFoldDB" id="A0A6G1HXV3"/>
<dbReference type="Proteomes" id="UP000799640">
    <property type="component" value="Unassembled WGS sequence"/>
</dbReference>
<proteinExistence type="predicted"/>
<accession>A0A6G1HXV3</accession>
<dbReference type="EMBL" id="ML996694">
    <property type="protein sequence ID" value="KAF2400565.1"/>
    <property type="molecule type" value="Genomic_DNA"/>
</dbReference>
<sequence>MWLLECTLSALGLLNQLSLRPQVYKYYATVKWPMVALDTIIKYLMSSKERQACLTQSHPTPKAVDSDELRAERLKEQEEILDYLWTRG</sequence>
<gene>
    <name evidence="1" type="ORF">EJ06DRAFT_529691</name>
</gene>
<evidence type="ECO:0000313" key="2">
    <source>
        <dbReference type="Proteomes" id="UP000799640"/>
    </source>
</evidence>
<reference evidence="1" key="1">
    <citation type="journal article" date="2020" name="Stud. Mycol.">
        <title>101 Dothideomycetes genomes: a test case for predicting lifestyles and emergence of pathogens.</title>
        <authorList>
            <person name="Haridas S."/>
            <person name="Albert R."/>
            <person name="Binder M."/>
            <person name="Bloem J."/>
            <person name="Labutti K."/>
            <person name="Salamov A."/>
            <person name="Andreopoulos B."/>
            <person name="Baker S."/>
            <person name="Barry K."/>
            <person name="Bills G."/>
            <person name="Bluhm B."/>
            <person name="Cannon C."/>
            <person name="Castanera R."/>
            <person name="Culley D."/>
            <person name="Daum C."/>
            <person name="Ezra D."/>
            <person name="Gonzalez J."/>
            <person name="Henrissat B."/>
            <person name="Kuo A."/>
            <person name="Liang C."/>
            <person name="Lipzen A."/>
            <person name="Lutzoni F."/>
            <person name="Magnuson J."/>
            <person name="Mondo S."/>
            <person name="Nolan M."/>
            <person name="Ohm R."/>
            <person name="Pangilinan J."/>
            <person name="Park H.-J."/>
            <person name="Ramirez L."/>
            <person name="Alfaro M."/>
            <person name="Sun H."/>
            <person name="Tritt A."/>
            <person name="Yoshinaga Y."/>
            <person name="Zwiers L.-H."/>
            <person name="Turgeon B."/>
            <person name="Goodwin S."/>
            <person name="Spatafora J."/>
            <person name="Crous P."/>
            <person name="Grigoriev I."/>
        </authorList>
    </citation>
    <scope>NUCLEOTIDE SEQUENCE</scope>
    <source>
        <strain evidence="1">CBS 262.69</strain>
    </source>
</reference>
<keyword evidence="2" id="KW-1185">Reference proteome</keyword>
<name>A0A6G1HXV3_9PEZI</name>